<reference evidence="4" key="1">
    <citation type="submission" date="2023-06" db="EMBL/GenBank/DDBJ databases">
        <title>Male Hemibagrus guttatus genome.</title>
        <authorList>
            <person name="Bian C."/>
        </authorList>
    </citation>
    <scope>NUCLEOTIDE SEQUENCE</scope>
    <source>
        <strain evidence="4">Male_cb2023</strain>
        <tissue evidence="4">Muscle</tissue>
    </source>
</reference>
<dbReference type="Proteomes" id="UP001274896">
    <property type="component" value="Unassembled WGS sequence"/>
</dbReference>
<sequence length="78" mass="8615">MSDVEVGGSTVFPDIGAALQPKIGSAVIWFNLLKSGEEDTRTLHAACPVFLGSKWVANKWICCRGQEFRRRCTLSRSD</sequence>
<evidence type="ECO:0000256" key="1">
    <source>
        <dbReference type="ARBA" id="ARBA00022723"/>
    </source>
</evidence>
<dbReference type="PANTHER" id="PTHR10869:SF244">
    <property type="entry name" value="PROLYL 4-HYDROXYLASE SUBUNIT ALPHA-2"/>
    <property type="match status" value="1"/>
</dbReference>
<protein>
    <recommendedName>
        <fullName evidence="6">Prolyl 4-hydroxylase alpha subunit Fe(2+) 2OG dioxygenase domain-containing protein</fullName>
    </recommendedName>
</protein>
<dbReference type="Gene3D" id="2.60.120.620">
    <property type="entry name" value="q2cbj1_9rhob like domain"/>
    <property type="match status" value="1"/>
</dbReference>
<keyword evidence="1" id="KW-0479">Metal-binding</keyword>
<dbReference type="GO" id="GO:0031418">
    <property type="term" value="F:L-ascorbic acid binding"/>
    <property type="evidence" value="ECO:0007669"/>
    <property type="project" value="UniProtKB-KW"/>
</dbReference>
<evidence type="ECO:0008006" key="6">
    <source>
        <dbReference type="Google" id="ProtNLM"/>
    </source>
</evidence>
<evidence type="ECO:0000256" key="3">
    <source>
        <dbReference type="ARBA" id="ARBA00023004"/>
    </source>
</evidence>
<dbReference type="PANTHER" id="PTHR10869">
    <property type="entry name" value="PROLYL 4-HYDROXYLASE ALPHA SUBUNIT"/>
    <property type="match status" value="1"/>
</dbReference>
<dbReference type="InterPro" id="IPR045054">
    <property type="entry name" value="P4HA-like"/>
</dbReference>
<comment type="caution">
    <text evidence="4">The sequence shown here is derived from an EMBL/GenBank/DDBJ whole genome shotgun (WGS) entry which is preliminary data.</text>
</comment>
<dbReference type="GO" id="GO:0005783">
    <property type="term" value="C:endoplasmic reticulum"/>
    <property type="evidence" value="ECO:0007669"/>
    <property type="project" value="TreeGrafter"/>
</dbReference>
<keyword evidence="3" id="KW-0408">Iron</keyword>
<dbReference type="EMBL" id="JAUCMX010000014">
    <property type="protein sequence ID" value="KAK3524520.1"/>
    <property type="molecule type" value="Genomic_DNA"/>
</dbReference>
<keyword evidence="2" id="KW-0847">Vitamin C</keyword>
<dbReference type="GO" id="GO:0004656">
    <property type="term" value="F:procollagen-proline 4-dioxygenase activity"/>
    <property type="evidence" value="ECO:0007669"/>
    <property type="project" value="TreeGrafter"/>
</dbReference>
<organism evidence="4 5">
    <name type="scientific">Hemibagrus guttatus</name>
    <dbReference type="NCBI Taxonomy" id="175788"/>
    <lineage>
        <taxon>Eukaryota</taxon>
        <taxon>Metazoa</taxon>
        <taxon>Chordata</taxon>
        <taxon>Craniata</taxon>
        <taxon>Vertebrata</taxon>
        <taxon>Euteleostomi</taxon>
        <taxon>Actinopterygii</taxon>
        <taxon>Neopterygii</taxon>
        <taxon>Teleostei</taxon>
        <taxon>Ostariophysi</taxon>
        <taxon>Siluriformes</taxon>
        <taxon>Bagridae</taxon>
        <taxon>Hemibagrus</taxon>
    </lineage>
</organism>
<dbReference type="AlphaFoldDB" id="A0AAE0QL69"/>
<dbReference type="GO" id="GO:0046872">
    <property type="term" value="F:metal ion binding"/>
    <property type="evidence" value="ECO:0007669"/>
    <property type="project" value="UniProtKB-KW"/>
</dbReference>
<accession>A0AAE0QL69</accession>
<evidence type="ECO:0000313" key="5">
    <source>
        <dbReference type="Proteomes" id="UP001274896"/>
    </source>
</evidence>
<evidence type="ECO:0000313" key="4">
    <source>
        <dbReference type="EMBL" id="KAK3524520.1"/>
    </source>
</evidence>
<name>A0AAE0QL69_9TELE</name>
<keyword evidence="5" id="KW-1185">Reference proteome</keyword>
<gene>
    <name evidence="4" type="ORF">QTP70_029831</name>
</gene>
<proteinExistence type="predicted"/>
<evidence type="ECO:0000256" key="2">
    <source>
        <dbReference type="ARBA" id="ARBA00022896"/>
    </source>
</evidence>